<organism evidence="1 2">
    <name type="scientific">Ascobolus immersus RN42</name>
    <dbReference type="NCBI Taxonomy" id="1160509"/>
    <lineage>
        <taxon>Eukaryota</taxon>
        <taxon>Fungi</taxon>
        <taxon>Dikarya</taxon>
        <taxon>Ascomycota</taxon>
        <taxon>Pezizomycotina</taxon>
        <taxon>Pezizomycetes</taxon>
        <taxon>Pezizales</taxon>
        <taxon>Ascobolaceae</taxon>
        <taxon>Ascobolus</taxon>
    </lineage>
</organism>
<reference evidence="1 2" key="1">
    <citation type="journal article" date="2018" name="Nat. Ecol. Evol.">
        <title>Pezizomycetes genomes reveal the molecular basis of ectomycorrhizal truffle lifestyle.</title>
        <authorList>
            <person name="Murat C."/>
            <person name="Payen T."/>
            <person name="Noel B."/>
            <person name="Kuo A."/>
            <person name="Morin E."/>
            <person name="Chen J."/>
            <person name="Kohler A."/>
            <person name="Krizsan K."/>
            <person name="Balestrini R."/>
            <person name="Da Silva C."/>
            <person name="Montanini B."/>
            <person name="Hainaut M."/>
            <person name="Levati E."/>
            <person name="Barry K.W."/>
            <person name="Belfiori B."/>
            <person name="Cichocki N."/>
            <person name="Clum A."/>
            <person name="Dockter R.B."/>
            <person name="Fauchery L."/>
            <person name="Guy J."/>
            <person name="Iotti M."/>
            <person name="Le Tacon F."/>
            <person name="Lindquist E.A."/>
            <person name="Lipzen A."/>
            <person name="Malagnac F."/>
            <person name="Mello A."/>
            <person name="Molinier V."/>
            <person name="Miyauchi S."/>
            <person name="Poulain J."/>
            <person name="Riccioni C."/>
            <person name="Rubini A."/>
            <person name="Sitrit Y."/>
            <person name="Splivallo R."/>
            <person name="Traeger S."/>
            <person name="Wang M."/>
            <person name="Zifcakova L."/>
            <person name="Wipf D."/>
            <person name="Zambonelli A."/>
            <person name="Paolocci F."/>
            <person name="Nowrousian M."/>
            <person name="Ottonello S."/>
            <person name="Baldrian P."/>
            <person name="Spatafora J.W."/>
            <person name="Henrissat B."/>
            <person name="Nagy L.G."/>
            <person name="Aury J.M."/>
            <person name="Wincker P."/>
            <person name="Grigoriev I.V."/>
            <person name="Bonfante P."/>
            <person name="Martin F.M."/>
        </authorList>
    </citation>
    <scope>NUCLEOTIDE SEQUENCE [LARGE SCALE GENOMIC DNA]</scope>
    <source>
        <strain evidence="1 2">RN42</strain>
    </source>
</reference>
<sequence>MGIPYGNDSLCILHYEHIGRVFFEFDRNEEIEFMTKLTRKANRERPAVGVICTVVQSYRTSDSMSEFALALVNIRNGRCCGWLASGAYTEWNIDLDMGCCRAVNAIKKMKWEGHSIHIEITEITASTDGWYEGIGRYNAVRCEKEGWWTLDTDLIRKELSYKIWGVQTLGPDENEDEDYMNETAYALHMKMGGNFMRGKDDV</sequence>
<accession>A0A3N4HZA5</accession>
<protein>
    <submittedName>
        <fullName evidence="1">Uncharacterized protein</fullName>
    </submittedName>
</protein>
<evidence type="ECO:0000313" key="1">
    <source>
        <dbReference type="EMBL" id="RPA77271.1"/>
    </source>
</evidence>
<dbReference type="AlphaFoldDB" id="A0A3N4HZA5"/>
<name>A0A3N4HZA5_ASCIM</name>
<evidence type="ECO:0000313" key="2">
    <source>
        <dbReference type="Proteomes" id="UP000275078"/>
    </source>
</evidence>
<gene>
    <name evidence="1" type="ORF">BJ508DRAFT_310339</name>
</gene>
<keyword evidence="2" id="KW-1185">Reference proteome</keyword>
<proteinExistence type="predicted"/>
<dbReference type="Proteomes" id="UP000275078">
    <property type="component" value="Unassembled WGS sequence"/>
</dbReference>
<dbReference type="EMBL" id="ML119729">
    <property type="protein sequence ID" value="RPA77271.1"/>
    <property type="molecule type" value="Genomic_DNA"/>
</dbReference>